<dbReference type="EMBL" id="JAGGKT010000001">
    <property type="protein sequence ID" value="MBP1930501.1"/>
    <property type="molecule type" value="Genomic_DNA"/>
</dbReference>
<dbReference type="EC" id="2.7.7.7" evidence="1"/>
<dbReference type="InterPro" id="IPR027417">
    <property type="entry name" value="P-loop_NTPase"/>
</dbReference>
<evidence type="ECO:0000256" key="2">
    <source>
        <dbReference type="ARBA" id="ARBA00017703"/>
    </source>
</evidence>
<dbReference type="Gene3D" id="1.10.8.60">
    <property type="match status" value="1"/>
</dbReference>
<dbReference type="Pfam" id="PF06144">
    <property type="entry name" value="DNA_pol3_delta"/>
    <property type="match status" value="1"/>
</dbReference>
<organism evidence="11 12">
    <name type="scientific">Ammoniphilus resinae</name>
    <dbReference type="NCBI Taxonomy" id="861532"/>
    <lineage>
        <taxon>Bacteria</taxon>
        <taxon>Bacillati</taxon>
        <taxon>Bacillota</taxon>
        <taxon>Bacilli</taxon>
        <taxon>Bacillales</taxon>
        <taxon>Paenibacillaceae</taxon>
        <taxon>Aneurinibacillus group</taxon>
        <taxon>Ammoniphilus</taxon>
    </lineage>
</organism>
<evidence type="ECO:0000313" key="12">
    <source>
        <dbReference type="Proteomes" id="UP001519343"/>
    </source>
</evidence>
<proteinExistence type="inferred from homology"/>
<evidence type="ECO:0000259" key="10">
    <source>
        <dbReference type="Pfam" id="PF21694"/>
    </source>
</evidence>
<comment type="catalytic activity">
    <reaction evidence="8">
        <text>DNA(n) + a 2'-deoxyribonucleoside 5'-triphosphate = DNA(n+1) + diphosphate</text>
        <dbReference type="Rhea" id="RHEA:22508"/>
        <dbReference type="Rhea" id="RHEA-COMP:17339"/>
        <dbReference type="Rhea" id="RHEA-COMP:17340"/>
        <dbReference type="ChEBI" id="CHEBI:33019"/>
        <dbReference type="ChEBI" id="CHEBI:61560"/>
        <dbReference type="ChEBI" id="CHEBI:173112"/>
        <dbReference type="EC" id="2.7.7.7"/>
    </reaction>
</comment>
<keyword evidence="3 11" id="KW-0808">Transferase</keyword>
<comment type="caution">
    <text evidence="11">The sequence shown here is derived from an EMBL/GenBank/DDBJ whole genome shotgun (WGS) entry which is preliminary data.</text>
</comment>
<dbReference type="SUPFAM" id="SSF52540">
    <property type="entry name" value="P-loop containing nucleoside triphosphate hydrolases"/>
    <property type="match status" value="1"/>
</dbReference>
<dbReference type="GO" id="GO:0003887">
    <property type="term" value="F:DNA-directed DNA polymerase activity"/>
    <property type="evidence" value="ECO:0007669"/>
    <property type="project" value="UniProtKB-EC"/>
</dbReference>
<feature type="domain" description="DNA polymerase III delta subunit-like C-terminal" evidence="10">
    <location>
        <begin position="217"/>
        <end position="336"/>
    </location>
</feature>
<evidence type="ECO:0000256" key="1">
    <source>
        <dbReference type="ARBA" id="ARBA00012417"/>
    </source>
</evidence>
<keyword evidence="5" id="KW-0235">DNA replication</keyword>
<gene>
    <name evidence="11" type="ORF">J2Z37_000488</name>
</gene>
<evidence type="ECO:0000256" key="6">
    <source>
        <dbReference type="ARBA" id="ARBA00022932"/>
    </source>
</evidence>
<evidence type="ECO:0000256" key="3">
    <source>
        <dbReference type="ARBA" id="ARBA00022679"/>
    </source>
</evidence>
<dbReference type="SUPFAM" id="SSF48019">
    <property type="entry name" value="post-AAA+ oligomerization domain-like"/>
    <property type="match status" value="1"/>
</dbReference>
<dbReference type="InterPro" id="IPR008921">
    <property type="entry name" value="DNA_pol3_clamp-load_cplx_C"/>
</dbReference>
<evidence type="ECO:0000313" key="11">
    <source>
        <dbReference type="EMBL" id="MBP1930501.1"/>
    </source>
</evidence>
<dbReference type="InterPro" id="IPR005790">
    <property type="entry name" value="DNA_polIII_delta"/>
</dbReference>
<dbReference type="Pfam" id="PF21694">
    <property type="entry name" value="DNA_pol3_delta_C"/>
    <property type="match status" value="1"/>
</dbReference>
<dbReference type="Gene3D" id="1.20.272.10">
    <property type="match status" value="1"/>
</dbReference>
<feature type="domain" description="DNA polymerase III delta N-terminal" evidence="9">
    <location>
        <begin position="19"/>
        <end position="143"/>
    </location>
</feature>
<evidence type="ECO:0000256" key="8">
    <source>
        <dbReference type="ARBA" id="ARBA00049244"/>
    </source>
</evidence>
<evidence type="ECO:0000259" key="9">
    <source>
        <dbReference type="Pfam" id="PF06144"/>
    </source>
</evidence>
<dbReference type="Proteomes" id="UP001519343">
    <property type="component" value="Unassembled WGS sequence"/>
</dbReference>
<dbReference type="PANTHER" id="PTHR34388:SF1">
    <property type="entry name" value="DNA POLYMERASE III SUBUNIT DELTA"/>
    <property type="match status" value="1"/>
</dbReference>
<sequence>MDSRNVFKRVQQNDIDPLYTLYGSETFLSEEFIRFLKGKVLDQELEEFNLHIFDLNETPIQDVIQEAETLPFMGEKRLIIGKNAMFLTGAKQTGGVEHHIDALLNYIQQPLETTVLVLAVEVEKLDERKKVVKLLQKHSTMVAFSPLKEPELISWIQRRAQKLNAGIDDQAANLLKQTVGTDLRTLHQELEKIASYVGARGTITEDVVYQLASRTLEQDIFSLVERVVKLDMTRAMRIFYDLLKNKEEPLTILSLLVRQFRLILHVKILLSKGYTQGQIASQLGIHPYPVKLAAEKVKNFSEQGLRNVLAYLAEEDYRIKSGKIDKKLSLELFMMRAEEILKGEKKVL</sequence>
<keyword evidence="12" id="KW-1185">Reference proteome</keyword>
<keyword evidence="4 11" id="KW-0548">Nucleotidyltransferase</keyword>
<comment type="similarity">
    <text evidence="7">Belongs to the DNA polymerase HolA subunit family.</text>
</comment>
<reference evidence="11 12" key="1">
    <citation type="submission" date="2021-03" db="EMBL/GenBank/DDBJ databases">
        <title>Genomic Encyclopedia of Type Strains, Phase IV (KMG-IV): sequencing the most valuable type-strain genomes for metagenomic binning, comparative biology and taxonomic classification.</title>
        <authorList>
            <person name="Goeker M."/>
        </authorList>
    </citation>
    <scope>NUCLEOTIDE SEQUENCE [LARGE SCALE GENOMIC DNA]</scope>
    <source>
        <strain evidence="11 12">DSM 24738</strain>
    </source>
</reference>
<evidence type="ECO:0000256" key="7">
    <source>
        <dbReference type="ARBA" id="ARBA00034754"/>
    </source>
</evidence>
<dbReference type="Gene3D" id="3.40.50.300">
    <property type="entry name" value="P-loop containing nucleotide triphosphate hydrolases"/>
    <property type="match status" value="1"/>
</dbReference>
<evidence type="ECO:0000256" key="5">
    <source>
        <dbReference type="ARBA" id="ARBA00022705"/>
    </source>
</evidence>
<name>A0ABS4GJS5_9BACL</name>
<dbReference type="PANTHER" id="PTHR34388">
    <property type="entry name" value="DNA POLYMERASE III SUBUNIT DELTA"/>
    <property type="match status" value="1"/>
</dbReference>
<dbReference type="RefSeq" id="WP_209808519.1">
    <property type="nucleotide sequence ID" value="NZ_JAGGKT010000001.1"/>
</dbReference>
<dbReference type="NCBIfam" id="TIGR01128">
    <property type="entry name" value="holA"/>
    <property type="match status" value="1"/>
</dbReference>
<dbReference type="InterPro" id="IPR010372">
    <property type="entry name" value="DNA_pol3_delta_N"/>
</dbReference>
<keyword evidence="6" id="KW-0239">DNA-directed DNA polymerase</keyword>
<protein>
    <recommendedName>
        <fullName evidence="2">DNA polymerase III subunit delta</fullName>
        <ecNumber evidence="1">2.7.7.7</ecNumber>
    </recommendedName>
</protein>
<evidence type="ECO:0000256" key="4">
    <source>
        <dbReference type="ARBA" id="ARBA00022695"/>
    </source>
</evidence>
<accession>A0ABS4GJS5</accession>
<dbReference type="InterPro" id="IPR048466">
    <property type="entry name" value="DNA_pol3_delta-like_C"/>
</dbReference>